<dbReference type="AlphaFoldDB" id="A0A9P0DR82"/>
<evidence type="ECO:0000256" key="5">
    <source>
        <dbReference type="ARBA" id="ARBA00022927"/>
    </source>
</evidence>
<organism evidence="11 12">
    <name type="scientific">Phaedon cochleariae</name>
    <name type="common">Mustard beetle</name>
    <dbReference type="NCBI Taxonomy" id="80249"/>
    <lineage>
        <taxon>Eukaryota</taxon>
        <taxon>Metazoa</taxon>
        <taxon>Ecdysozoa</taxon>
        <taxon>Arthropoda</taxon>
        <taxon>Hexapoda</taxon>
        <taxon>Insecta</taxon>
        <taxon>Pterygota</taxon>
        <taxon>Neoptera</taxon>
        <taxon>Endopterygota</taxon>
        <taxon>Coleoptera</taxon>
        <taxon>Polyphaga</taxon>
        <taxon>Cucujiformia</taxon>
        <taxon>Chrysomeloidea</taxon>
        <taxon>Chrysomelidae</taxon>
        <taxon>Chrysomelinae</taxon>
        <taxon>Chrysomelini</taxon>
        <taxon>Phaedon</taxon>
    </lineage>
</organism>
<dbReference type="GO" id="GO:0001401">
    <property type="term" value="C:SAM complex"/>
    <property type="evidence" value="ECO:0007669"/>
    <property type="project" value="InterPro"/>
</dbReference>
<evidence type="ECO:0000256" key="7">
    <source>
        <dbReference type="ARBA" id="ARBA00023136"/>
    </source>
</evidence>
<keyword evidence="7 8" id="KW-0472">Membrane</keyword>
<evidence type="ECO:0008006" key="13">
    <source>
        <dbReference type="Google" id="ProtNLM"/>
    </source>
</evidence>
<reference evidence="11" key="2">
    <citation type="submission" date="2022-10" db="EMBL/GenBank/DDBJ databases">
        <authorList>
            <consortium name="ENA_rothamsted_submissions"/>
            <consortium name="culmorum"/>
            <person name="King R."/>
        </authorList>
    </citation>
    <scope>NUCLEOTIDE SEQUENCE</scope>
</reference>
<evidence type="ECO:0000313" key="12">
    <source>
        <dbReference type="Proteomes" id="UP001153737"/>
    </source>
</evidence>
<dbReference type="GO" id="GO:0007005">
    <property type="term" value="P:mitochondrion organization"/>
    <property type="evidence" value="ECO:0007669"/>
    <property type="project" value="TreeGrafter"/>
</dbReference>
<comment type="subcellular location">
    <subcellularLocation>
        <location evidence="1">Mitochondrion outer membrane</location>
    </subcellularLocation>
</comment>
<keyword evidence="6" id="KW-0496">Mitochondrion</keyword>
<feature type="transmembrane region" description="Helical" evidence="8">
    <location>
        <begin position="266"/>
        <end position="290"/>
    </location>
</feature>
<protein>
    <recommendedName>
        <fullName evidence="13">Metaxin</fullName>
    </recommendedName>
</protein>
<dbReference type="GO" id="GO:0015031">
    <property type="term" value="P:protein transport"/>
    <property type="evidence" value="ECO:0007669"/>
    <property type="project" value="UniProtKB-KW"/>
</dbReference>
<name>A0A9P0DR82_PHACE</name>
<evidence type="ECO:0000259" key="9">
    <source>
        <dbReference type="Pfam" id="PF10568"/>
    </source>
</evidence>
<dbReference type="Pfam" id="PF10568">
    <property type="entry name" value="Tom37"/>
    <property type="match status" value="1"/>
</dbReference>
<evidence type="ECO:0000256" key="6">
    <source>
        <dbReference type="ARBA" id="ARBA00023128"/>
    </source>
</evidence>
<dbReference type="PANTHER" id="PTHR12289:SF41">
    <property type="entry name" value="FAILED AXON CONNECTIONS-RELATED"/>
    <property type="match status" value="1"/>
</dbReference>
<evidence type="ECO:0000313" key="11">
    <source>
        <dbReference type="EMBL" id="CAH1154681.1"/>
    </source>
</evidence>
<feature type="domain" description="Metaxin glutathione S-transferase" evidence="10">
    <location>
        <begin position="173"/>
        <end position="236"/>
    </location>
</feature>
<dbReference type="SUPFAM" id="SSF47616">
    <property type="entry name" value="GST C-terminal domain-like"/>
    <property type="match status" value="1"/>
</dbReference>
<keyword evidence="5" id="KW-0653">Protein transport</keyword>
<dbReference type="Gene3D" id="1.20.1050.10">
    <property type="match status" value="1"/>
</dbReference>
<dbReference type="Pfam" id="PF17171">
    <property type="entry name" value="GST_C_6"/>
    <property type="match status" value="1"/>
</dbReference>
<dbReference type="InterPro" id="IPR019564">
    <property type="entry name" value="Sam37/metaxin_N"/>
</dbReference>
<dbReference type="OrthoDB" id="5835136at2759"/>
<evidence type="ECO:0000256" key="4">
    <source>
        <dbReference type="ARBA" id="ARBA00022787"/>
    </source>
</evidence>
<evidence type="ECO:0000256" key="3">
    <source>
        <dbReference type="ARBA" id="ARBA00022448"/>
    </source>
</evidence>
<dbReference type="InterPro" id="IPR036282">
    <property type="entry name" value="Glutathione-S-Trfase_C_sf"/>
</dbReference>
<keyword evidence="4" id="KW-1000">Mitochondrion outer membrane</keyword>
<keyword evidence="8" id="KW-1133">Transmembrane helix</keyword>
<evidence type="ECO:0000256" key="2">
    <source>
        <dbReference type="ARBA" id="ARBA00009170"/>
    </source>
</evidence>
<dbReference type="InterPro" id="IPR050931">
    <property type="entry name" value="Mito_Protein_Transport_Metaxin"/>
</dbReference>
<evidence type="ECO:0000256" key="1">
    <source>
        <dbReference type="ARBA" id="ARBA00004294"/>
    </source>
</evidence>
<dbReference type="PANTHER" id="PTHR12289">
    <property type="entry name" value="METAXIN RELATED"/>
    <property type="match status" value="1"/>
</dbReference>
<keyword evidence="8" id="KW-0812">Transmembrane</keyword>
<comment type="similarity">
    <text evidence="2">Belongs to the metaxin family.</text>
</comment>
<dbReference type="EMBL" id="OU896722">
    <property type="protein sequence ID" value="CAH1154681.1"/>
    <property type="molecule type" value="Genomic_DNA"/>
</dbReference>
<dbReference type="InterPro" id="IPR033468">
    <property type="entry name" value="Metaxin_GST"/>
</dbReference>
<feature type="domain" description="Mitochondrial outer membrane transport complex Sam37/metaxin N-terminal" evidence="9">
    <location>
        <begin position="25"/>
        <end position="145"/>
    </location>
</feature>
<accession>A0A9P0DR82</accession>
<sequence length="296" mass="33794">MNVQDKFQLVVYDGDFHLPSLDVECLKSILYTTIAAVPVQVRVLNSVKQCAFHSAPSFVHKNLQFRTFNDAVLYLRTLNYNLDSKLTAKQSSECLAITNLVLSKLKPVLEFCYWLDQRNCEEFTNIWFMKALPFPFNFVHTRRFRERALDLIETLHPTETNLDCIKEHLQMTATDCLSHLSTRLGSSDYFYGSSPTSLDVVVYSYVAPLMKIPFPSNEFAGVLSMWPNLTSFVKRIDAAYFPNLPRGSKYLKLEEKPKTSDDEVSYVAILILTVSATSLALGFAFSRGFITSKFLR</sequence>
<keyword evidence="12" id="KW-1185">Reference proteome</keyword>
<dbReference type="Proteomes" id="UP001153737">
    <property type="component" value="Chromosome 16"/>
</dbReference>
<proteinExistence type="inferred from homology"/>
<evidence type="ECO:0000256" key="8">
    <source>
        <dbReference type="SAM" id="Phobius"/>
    </source>
</evidence>
<reference evidence="11" key="1">
    <citation type="submission" date="2022-01" db="EMBL/GenBank/DDBJ databases">
        <authorList>
            <person name="King R."/>
        </authorList>
    </citation>
    <scope>NUCLEOTIDE SEQUENCE</scope>
</reference>
<gene>
    <name evidence="11" type="ORF">PHAECO_LOCUS5217</name>
</gene>
<evidence type="ECO:0000259" key="10">
    <source>
        <dbReference type="Pfam" id="PF17171"/>
    </source>
</evidence>
<keyword evidence="3" id="KW-0813">Transport</keyword>